<evidence type="ECO:0000313" key="1">
    <source>
        <dbReference type="EMBL" id="MED6289636.1"/>
    </source>
</evidence>
<gene>
    <name evidence="1" type="ORF">CHARACLAT_004885</name>
</gene>
<reference evidence="1 2" key="1">
    <citation type="submission" date="2021-06" db="EMBL/GenBank/DDBJ databases">
        <authorList>
            <person name="Palmer J.M."/>
        </authorList>
    </citation>
    <scope>NUCLEOTIDE SEQUENCE [LARGE SCALE GENOMIC DNA]</scope>
    <source>
        <strain evidence="1 2">CL_MEX2019</strain>
        <tissue evidence="1">Muscle</tissue>
    </source>
</reference>
<evidence type="ECO:0000313" key="2">
    <source>
        <dbReference type="Proteomes" id="UP001352852"/>
    </source>
</evidence>
<accession>A0ABU7ES80</accession>
<comment type="caution">
    <text evidence="1">The sequence shown here is derived from an EMBL/GenBank/DDBJ whole genome shotgun (WGS) entry which is preliminary data.</text>
</comment>
<name>A0ABU7ES80_9TELE</name>
<dbReference type="EMBL" id="JAHUTJ010065810">
    <property type="protein sequence ID" value="MED6289636.1"/>
    <property type="molecule type" value="Genomic_DNA"/>
</dbReference>
<keyword evidence="2" id="KW-1185">Reference proteome</keyword>
<proteinExistence type="predicted"/>
<sequence>MVRAGMSFAGKTRLVIVDNGSTERSRLDSAASGGPIFTGLNSILRDVSARRFFTAYLKLNASGSSRVSETTTLADLLQTLVEELDAVPQQCVTRMRRSPSQLLRICFFLLVHRTQETAPNKRLWQNNPGAIHRINFAAQPKNKNAFCLQFGQHSKKTKQAFHQRKIYYLGALM</sequence>
<protein>
    <submittedName>
        <fullName evidence="1">Uncharacterized protein</fullName>
    </submittedName>
</protein>
<organism evidence="1 2">
    <name type="scientific">Characodon lateralis</name>
    <dbReference type="NCBI Taxonomy" id="208331"/>
    <lineage>
        <taxon>Eukaryota</taxon>
        <taxon>Metazoa</taxon>
        <taxon>Chordata</taxon>
        <taxon>Craniata</taxon>
        <taxon>Vertebrata</taxon>
        <taxon>Euteleostomi</taxon>
        <taxon>Actinopterygii</taxon>
        <taxon>Neopterygii</taxon>
        <taxon>Teleostei</taxon>
        <taxon>Neoteleostei</taxon>
        <taxon>Acanthomorphata</taxon>
        <taxon>Ovalentaria</taxon>
        <taxon>Atherinomorphae</taxon>
        <taxon>Cyprinodontiformes</taxon>
        <taxon>Goodeidae</taxon>
        <taxon>Characodon</taxon>
    </lineage>
</organism>
<dbReference type="Proteomes" id="UP001352852">
    <property type="component" value="Unassembled WGS sequence"/>
</dbReference>